<reference evidence="12" key="1">
    <citation type="journal article" date="2023" name="Nat. Commun.">
        <title>Diploid and tetraploid genomes of Acorus and the evolution of monocots.</title>
        <authorList>
            <person name="Ma L."/>
            <person name="Liu K.W."/>
            <person name="Li Z."/>
            <person name="Hsiao Y.Y."/>
            <person name="Qi Y."/>
            <person name="Fu T."/>
            <person name="Tang G.D."/>
            <person name="Zhang D."/>
            <person name="Sun W.H."/>
            <person name="Liu D.K."/>
            <person name="Li Y."/>
            <person name="Chen G.Z."/>
            <person name="Liu X.D."/>
            <person name="Liao X.Y."/>
            <person name="Jiang Y.T."/>
            <person name="Yu X."/>
            <person name="Hao Y."/>
            <person name="Huang J."/>
            <person name="Zhao X.W."/>
            <person name="Ke S."/>
            <person name="Chen Y.Y."/>
            <person name="Wu W.L."/>
            <person name="Hsu J.L."/>
            <person name="Lin Y.F."/>
            <person name="Huang M.D."/>
            <person name="Li C.Y."/>
            <person name="Huang L."/>
            <person name="Wang Z.W."/>
            <person name="Zhao X."/>
            <person name="Zhong W.Y."/>
            <person name="Peng D.H."/>
            <person name="Ahmad S."/>
            <person name="Lan S."/>
            <person name="Zhang J.S."/>
            <person name="Tsai W.C."/>
            <person name="Van de Peer Y."/>
            <person name="Liu Z.J."/>
        </authorList>
    </citation>
    <scope>NUCLEOTIDE SEQUENCE</scope>
    <source>
        <strain evidence="12">SCP</strain>
    </source>
</reference>
<evidence type="ECO:0000256" key="10">
    <source>
        <dbReference type="ARBA" id="ARBA00023136"/>
    </source>
</evidence>
<name>A0AAV9BVA3_ACOGR</name>
<keyword evidence="4" id="KW-0812">Transmembrane</keyword>
<keyword evidence="6" id="KW-0863">Zinc-finger</keyword>
<evidence type="ECO:0000256" key="11">
    <source>
        <dbReference type="ARBA" id="ARBA00024209"/>
    </source>
</evidence>
<evidence type="ECO:0000313" key="12">
    <source>
        <dbReference type="EMBL" id="KAK1280424.1"/>
    </source>
</evidence>
<dbReference type="GO" id="GO:0016020">
    <property type="term" value="C:membrane"/>
    <property type="evidence" value="ECO:0007669"/>
    <property type="project" value="UniProtKB-SubCell"/>
</dbReference>
<evidence type="ECO:0000256" key="4">
    <source>
        <dbReference type="ARBA" id="ARBA00022692"/>
    </source>
</evidence>
<comment type="similarity">
    <text evidence="11">Belongs to the RING-type zinc finger family. ATL subfamily.</text>
</comment>
<protein>
    <submittedName>
        <fullName evidence="12">RING-H2 finger protein ATL13</fullName>
    </submittedName>
</protein>
<dbReference type="PANTHER" id="PTHR45768:SF10">
    <property type="entry name" value="RING-H2 FINGER PROTEIN ATL13-RELATED"/>
    <property type="match status" value="1"/>
</dbReference>
<keyword evidence="13" id="KW-1185">Reference proteome</keyword>
<organism evidence="12 13">
    <name type="scientific">Acorus gramineus</name>
    <name type="common">Dwarf sweet flag</name>
    <dbReference type="NCBI Taxonomy" id="55184"/>
    <lineage>
        <taxon>Eukaryota</taxon>
        <taxon>Viridiplantae</taxon>
        <taxon>Streptophyta</taxon>
        <taxon>Embryophyta</taxon>
        <taxon>Tracheophyta</taxon>
        <taxon>Spermatophyta</taxon>
        <taxon>Magnoliopsida</taxon>
        <taxon>Liliopsida</taxon>
        <taxon>Acoraceae</taxon>
        <taxon>Acorus</taxon>
    </lineage>
</organism>
<evidence type="ECO:0000256" key="5">
    <source>
        <dbReference type="ARBA" id="ARBA00022723"/>
    </source>
</evidence>
<keyword evidence="9" id="KW-1133">Transmembrane helix</keyword>
<gene>
    <name evidence="12" type="ORF">QJS04_geneDACA004896</name>
</gene>
<dbReference type="GO" id="GO:0008270">
    <property type="term" value="F:zinc ion binding"/>
    <property type="evidence" value="ECO:0007669"/>
    <property type="project" value="UniProtKB-KW"/>
</dbReference>
<proteinExistence type="inferred from homology"/>
<keyword evidence="8" id="KW-0862">Zinc</keyword>
<evidence type="ECO:0000256" key="9">
    <source>
        <dbReference type="ARBA" id="ARBA00022989"/>
    </source>
</evidence>
<dbReference type="EMBL" id="JAUJYN010000001">
    <property type="protein sequence ID" value="KAK1280424.1"/>
    <property type="molecule type" value="Genomic_DNA"/>
</dbReference>
<dbReference type="Proteomes" id="UP001179952">
    <property type="component" value="Unassembled WGS sequence"/>
</dbReference>
<comment type="pathway">
    <text evidence="2">Protein modification; protein ubiquitination.</text>
</comment>
<evidence type="ECO:0000256" key="2">
    <source>
        <dbReference type="ARBA" id="ARBA00004906"/>
    </source>
</evidence>
<comment type="subcellular location">
    <subcellularLocation>
        <location evidence="1">Membrane</location>
        <topology evidence="1">Single-pass membrane protein</topology>
    </subcellularLocation>
</comment>
<accession>A0AAV9BVA3</accession>
<evidence type="ECO:0000256" key="7">
    <source>
        <dbReference type="ARBA" id="ARBA00022786"/>
    </source>
</evidence>
<keyword evidence="3" id="KW-0808">Transferase</keyword>
<keyword evidence="5" id="KW-0479">Metal-binding</keyword>
<evidence type="ECO:0000256" key="8">
    <source>
        <dbReference type="ARBA" id="ARBA00022833"/>
    </source>
</evidence>
<keyword evidence="7" id="KW-0833">Ubl conjugation pathway</keyword>
<sequence length="145" mass="16116">MDERVGTRRRWMSGGGALGAWGGYLLRPTNRDPEEIDNVTALQGQLQQLFHLHDAGVDQSFIDTLLDFLYKAIIGLKDPFDCAVCLCEKTAADAGDSACHVEVRRKLEPVEWVGQFGEGRRVRRQQERELLGVEEGQGGDPFGLS</sequence>
<keyword evidence="10" id="KW-0472">Membrane</keyword>
<evidence type="ECO:0000256" key="3">
    <source>
        <dbReference type="ARBA" id="ARBA00022679"/>
    </source>
</evidence>
<evidence type="ECO:0000256" key="1">
    <source>
        <dbReference type="ARBA" id="ARBA00004167"/>
    </source>
</evidence>
<evidence type="ECO:0000313" key="13">
    <source>
        <dbReference type="Proteomes" id="UP001179952"/>
    </source>
</evidence>
<dbReference type="PANTHER" id="PTHR45768">
    <property type="entry name" value="E3 UBIQUITIN-PROTEIN LIGASE RNF13-LIKE"/>
    <property type="match status" value="1"/>
</dbReference>
<evidence type="ECO:0000256" key="6">
    <source>
        <dbReference type="ARBA" id="ARBA00022771"/>
    </source>
</evidence>
<reference evidence="12" key="2">
    <citation type="submission" date="2023-06" db="EMBL/GenBank/DDBJ databases">
        <authorList>
            <person name="Ma L."/>
            <person name="Liu K.-W."/>
            <person name="Li Z."/>
            <person name="Hsiao Y.-Y."/>
            <person name="Qi Y."/>
            <person name="Fu T."/>
            <person name="Tang G."/>
            <person name="Zhang D."/>
            <person name="Sun W.-H."/>
            <person name="Liu D.-K."/>
            <person name="Li Y."/>
            <person name="Chen G.-Z."/>
            <person name="Liu X.-D."/>
            <person name="Liao X.-Y."/>
            <person name="Jiang Y.-T."/>
            <person name="Yu X."/>
            <person name="Hao Y."/>
            <person name="Huang J."/>
            <person name="Zhao X.-W."/>
            <person name="Ke S."/>
            <person name="Chen Y.-Y."/>
            <person name="Wu W.-L."/>
            <person name="Hsu J.-L."/>
            <person name="Lin Y.-F."/>
            <person name="Huang M.-D."/>
            <person name="Li C.-Y."/>
            <person name="Huang L."/>
            <person name="Wang Z.-W."/>
            <person name="Zhao X."/>
            <person name="Zhong W.-Y."/>
            <person name="Peng D.-H."/>
            <person name="Ahmad S."/>
            <person name="Lan S."/>
            <person name="Zhang J.-S."/>
            <person name="Tsai W.-C."/>
            <person name="Van De Peer Y."/>
            <person name="Liu Z.-J."/>
        </authorList>
    </citation>
    <scope>NUCLEOTIDE SEQUENCE</scope>
    <source>
        <strain evidence="12">SCP</strain>
        <tissue evidence="12">Leaves</tissue>
    </source>
</reference>
<dbReference type="AlphaFoldDB" id="A0AAV9BVA3"/>
<comment type="caution">
    <text evidence="12">The sequence shown here is derived from an EMBL/GenBank/DDBJ whole genome shotgun (WGS) entry which is preliminary data.</text>
</comment>
<dbReference type="GO" id="GO:0016740">
    <property type="term" value="F:transferase activity"/>
    <property type="evidence" value="ECO:0007669"/>
    <property type="project" value="UniProtKB-KW"/>
</dbReference>